<dbReference type="KEGG" id="nsm:JO391_19090"/>
<dbReference type="GO" id="GO:0009245">
    <property type="term" value="P:lipid A biosynthetic process"/>
    <property type="evidence" value="ECO:0007669"/>
    <property type="project" value="TreeGrafter"/>
</dbReference>
<dbReference type="AlphaFoldDB" id="A0A8G0ZXC2"/>
<keyword evidence="8" id="KW-1185">Reference proteome</keyword>
<evidence type="ECO:0000313" key="7">
    <source>
        <dbReference type="EMBL" id="QYZ69774.1"/>
    </source>
</evidence>
<dbReference type="PANTHER" id="PTHR34990">
    <property type="entry name" value="UDP-2,3-DIACYLGLUCOSAMINE HYDROLASE-RELATED"/>
    <property type="match status" value="1"/>
</dbReference>
<dbReference type="InterPro" id="IPR029052">
    <property type="entry name" value="Metallo-depent_PP-like"/>
</dbReference>
<evidence type="ECO:0000256" key="2">
    <source>
        <dbReference type="ARBA" id="ARBA00022519"/>
    </source>
</evidence>
<dbReference type="InterPro" id="IPR043461">
    <property type="entry name" value="LpxH-like"/>
</dbReference>
<dbReference type="EMBL" id="CP069370">
    <property type="protein sequence ID" value="QYZ69774.1"/>
    <property type="molecule type" value="Genomic_DNA"/>
</dbReference>
<reference evidence="7" key="1">
    <citation type="submission" date="2021-02" db="EMBL/GenBank/DDBJ databases">
        <title>Rhodobacter shimadae sp. nov., an aerobic anoxygenic phototrophic bacterium isolated from a hot spring.</title>
        <authorList>
            <person name="Muramatsu S."/>
            <person name="Haruta S."/>
            <person name="Hirose S."/>
            <person name="Hanada S."/>
        </authorList>
    </citation>
    <scope>NUCLEOTIDE SEQUENCE</scope>
    <source>
        <strain evidence="7">N10</strain>
    </source>
</reference>
<organism evidence="7 8">
    <name type="scientific">Neotabrizicola shimadae</name>
    <dbReference type="NCBI Taxonomy" id="2807096"/>
    <lineage>
        <taxon>Bacteria</taxon>
        <taxon>Pseudomonadati</taxon>
        <taxon>Pseudomonadota</taxon>
        <taxon>Alphaproteobacteria</taxon>
        <taxon>Rhodobacterales</taxon>
        <taxon>Paracoccaceae</taxon>
        <taxon>Neotabrizicola</taxon>
    </lineage>
</organism>
<dbReference type="GO" id="GO:0008758">
    <property type="term" value="F:UDP-2,3-diacylglucosamine hydrolase activity"/>
    <property type="evidence" value="ECO:0007669"/>
    <property type="project" value="TreeGrafter"/>
</dbReference>
<name>A0A8G0ZXC2_9RHOB</name>
<evidence type="ECO:0000256" key="1">
    <source>
        <dbReference type="ARBA" id="ARBA00022475"/>
    </source>
</evidence>
<dbReference type="Proteomes" id="UP000826300">
    <property type="component" value="Chromosome"/>
</dbReference>
<sequence length="274" mass="30320">MTQHPADDTTSLPNIRYHHRTLFLSDLHLGAHGCRADRLLDFLRQNSADRLYLVGDILDVWHPLRPRWSALHDSIIDLIRERMAQGMELVLLAGNHDAALKETVSPFAGAVALDTAVHRTARGRSFLVLHGDACDARILRHHLATRIGTRLDGSLRGIDAALRRLRRNLPADHRSLIERLLSAVNACLAWGAAHERRLIALAQAQGHDGVICGHFHKPALHDRDGLTYVNCGDWVDSLTAIAEDVEGHLRLVSVPAFAPLPAPQEGLNELEPVL</sequence>
<dbReference type="PANTHER" id="PTHR34990:SF2">
    <property type="entry name" value="BLL8164 PROTEIN"/>
    <property type="match status" value="1"/>
</dbReference>
<evidence type="ECO:0000313" key="8">
    <source>
        <dbReference type="Proteomes" id="UP000826300"/>
    </source>
</evidence>
<keyword evidence="5" id="KW-0464">Manganese</keyword>
<dbReference type="RefSeq" id="WP_220661990.1">
    <property type="nucleotide sequence ID" value="NZ_CP069370.1"/>
</dbReference>
<dbReference type="InterPro" id="IPR004843">
    <property type="entry name" value="Calcineurin-like_PHP"/>
</dbReference>
<keyword evidence="1" id="KW-1003">Cell membrane</keyword>
<keyword evidence="2" id="KW-0997">Cell inner membrane</keyword>
<evidence type="ECO:0000256" key="3">
    <source>
        <dbReference type="ARBA" id="ARBA00022723"/>
    </source>
</evidence>
<gene>
    <name evidence="7" type="ORF">JO391_19090</name>
</gene>
<keyword evidence="3" id="KW-0479">Metal-binding</keyword>
<dbReference type="CDD" id="cd07398">
    <property type="entry name" value="MPP_YbbF-LpxH"/>
    <property type="match status" value="1"/>
</dbReference>
<dbReference type="Pfam" id="PF00149">
    <property type="entry name" value="Metallophos"/>
    <property type="match status" value="1"/>
</dbReference>
<evidence type="ECO:0000259" key="6">
    <source>
        <dbReference type="Pfam" id="PF00149"/>
    </source>
</evidence>
<proteinExistence type="predicted"/>
<dbReference type="Gene3D" id="3.60.21.10">
    <property type="match status" value="1"/>
</dbReference>
<evidence type="ECO:0000256" key="4">
    <source>
        <dbReference type="ARBA" id="ARBA00023136"/>
    </source>
</evidence>
<protein>
    <submittedName>
        <fullName evidence="7">UDP-2,3-diacylglucosamine diphosphatase</fullName>
    </submittedName>
</protein>
<dbReference type="SUPFAM" id="SSF56300">
    <property type="entry name" value="Metallo-dependent phosphatases"/>
    <property type="match status" value="1"/>
</dbReference>
<keyword evidence="4" id="KW-0472">Membrane</keyword>
<dbReference type="GO" id="GO:0016020">
    <property type="term" value="C:membrane"/>
    <property type="evidence" value="ECO:0007669"/>
    <property type="project" value="GOC"/>
</dbReference>
<accession>A0A8G0ZXC2</accession>
<feature type="domain" description="Calcineurin-like phosphoesterase" evidence="6">
    <location>
        <begin position="20"/>
        <end position="218"/>
    </location>
</feature>
<evidence type="ECO:0000256" key="5">
    <source>
        <dbReference type="ARBA" id="ARBA00023211"/>
    </source>
</evidence>
<dbReference type="GO" id="GO:0046872">
    <property type="term" value="F:metal ion binding"/>
    <property type="evidence" value="ECO:0007669"/>
    <property type="project" value="UniProtKB-KW"/>
</dbReference>